<evidence type="ECO:0000313" key="3">
    <source>
        <dbReference type="Proteomes" id="UP000002279"/>
    </source>
</evidence>
<proteinExistence type="predicted"/>
<accession>F7DCR4</accession>
<keyword evidence="3" id="KW-1185">Reference proteome</keyword>
<dbReference type="InParanoid" id="F7DCR4"/>
<evidence type="ECO:0000313" key="2">
    <source>
        <dbReference type="Ensembl" id="ENSOANP00000019283.2"/>
    </source>
</evidence>
<dbReference type="Ensembl" id="ENSOANT00000019286.2">
    <property type="protein sequence ID" value="ENSOANP00000019283.2"/>
    <property type="gene ID" value="ENSOANG00000012177.2"/>
</dbReference>
<dbReference type="InterPro" id="IPR029325">
    <property type="entry name" value="ITPR-bd"/>
</dbReference>
<feature type="domain" description="ITPR-interacting" evidence="1">
    <location>
        <begin position="4"/>
        <end position="82"/>
    </location>
</feature>
<dbReference type="SMART" id="SM01257">
    <property type="entry name" value="KRAP_IP3R_bind"/>
    <property type="match status" value="1"/>
</dbReference>
<dbReference type="PANTHER" id="PTHR17469:SF1">
    <property type="entry name" value="PROTEIN TESPA1"/>
    <property type="match status" value="1"/>
</dbReference>
<dbReference type="PANTHER" id="PTHR17469">
    <property type="entry name" value="SPERM SPECIFIC ANTIGEN 2-RELATED"/>
    <property type="match status" value="1"/>
</dbReference>
<reference evidence="2 3" key="1">
    <citation type="journal article" date="2008" name="Nature">
        <title>Genome analysis of the platypus reveals unique signatures of evolution.</title>
        <authorList>
            <person name="Warren W.C."/>
            <person name="Hillier L.W."/>
            <person name="Marshall Graves J.A."/>
            <person name="Birney E."/>
            <person name="Ponting C.P."/>
            <person name="Grutzner F."/>
            <person name="Belov K."/>
            <person name="Miller W."/>
            <person name="Clarke L."/>
            <person name="Chinwalla A.T."/>
            <person name="Yang S.P."/>
            <person name="Heger A."/>
            <person name="Locke D.P."/>
            <person name="Miethke P."/>
            <person name="Waters P.D."/>
            <person name="Veyrunes F."/>
            <person name="Fulton L."/>
            <person name="Fulton B."/>
            <person name="Graves T."/>
            <person name="Wallis J."/>
            <person name="Puente X.S."/>
            <person name="Lopez-Otin C."/>
            <person name="Ordonez G.R."/>
            <person name="Eichler E.E."/>
            <person name="Chen L."/>
            <person name="Cheng Z."/>
            <person name="Deakin J.E."/>
            <person name="Alsop A."/>
            <person name="Thompson K."/>
            <person name="Kirby P."/>
            <person name="Papenfuss A.T."/>
            <person name="Wakefield M.J."/>
            <person name="Olender T."/>
            <person name="Lancet D."/>
            <person name="Huttley G.A."/>
            <person name="Smit A.F."/>
            <person name="Pask A."/>
            <person name="Temple-Smith P."/>
            <person name="Batzer M.A."/>
            <person name="Walker J.A."/>
            <person name="Konkel M.K."/>
            <person name="Harris R.S."/>
            <person name="Whittington C.M."/>
            <person name="Wong E.S."/>
            <person name="Gemmell N.J."/>
            <person name="Buschiazzo E."/>
            <person name="Vargas Jentzsch I.M."/>
            <person name="Merkel A."/>
            <person name="Schmitz J."/>
            <person name="Zemann A."/>
            <person name="Churakov G."/>
            <person name="Kriegs J.O."/>
            <person name="Brosius J."/>
            <person name="Murchison E.P."/>
            <person name="Sachidanandam R."/>
            <person name="Smith C."/>
            <person name="Hannon G.J."/>
            <person name="Tsend-Ayush E."/>
            <person name="McMillan D."/>
            <person name="Attenborough R."/>
            <person name="Rens W."/>
            <person name="Ferguson-Smith M."/>
            <person name="Lefevre C.M."/>
            <person name="Sharp J.A."/>
            <person name="Nicholas K.R."/>
            <person name="Ray D.A."/>
            <person name="Kube M."/>
            <person name="Reinhardt R."/>
            <person name="Pringle T.H."/>
            <person name="Taylor J."/>
            <person name="Jones R.C."/>
            <person name="Nixon B."/>
            <person name="Dacheux J.L."/>
            <person name="Niwa H."/>
            <person name="Sekita Y."/>
            <person name="Huang X."/>
            <person name="Stark A."/>
            <person name="Kheradpour P."/>
            <person name="Kellis M."/>
            <person name="Flicek P."/>
            <person name="Chen Y."/>
            <person name="Webber C."/>
            <person name="Hardison R."/>
            <person name="Nelson J."/>
            <person name="Hallsworth-Pepin K."/>
            <person name="Delehaunty K."/>
            <person name="Markovic C."/>
            <person name="Minx P."/>
            <person name="Feng Y."/>
            <person name="Kremitzki C."/>
            <person name="Mitreva M."/>
            <person name="Glasscock J."/>
            <person name="Wylie T."/>
            <person name="Wohldmann P."/>
            <person name="Thiru P."/>
            <person name="Nhan M.N."/>
            <person name="Pohl C.S."/>
            <person name="Smith S.M."/>
            <person name="Hou S."/>
            <person name="Nefedov M."/>
            <person name="de Jong P.J."/>
            <person name="Renfree M.B."/>
            <person name="Mardis E.R."/>
            <person name="Wilson R.K."/>
        </authorList>
    </citation>
    <scope>NUCLEOTIDE SEQUENCE [LARGE SCALE GENOMIC DNA]</scope>
    <source>
        <strain evidence="2 3">Glennie</strain>
    </source>
</reference>
<dbReference type="InterPro" id="IPR043444">
    <property type="entry name" value="TESPA1-like"/>
</dbReference>
<dbReference type="GO" id="GO:0005102">
    <property type="term" value="F:signaling receptor binding"/>
    <property type="evidence" value="ECO:0007669"/>
    <property type="project" value="InterPro"/>
</dbReference>
<dbReference type="Proteomes" id="UP000002279">
    <property type="component" value="Chromosome 10"/>
</dbReference>
<dbReference type="Bgee" id="ENSOANG00000012177">
    <property type="expression patterns" value="Expressed in brain and 7 other cell types or tissues"/>
</dbReference>
<reference evidence="2" key="3">
    <citation type="submission" date="2025-09" db="UniProtKB">
        <authorList>
            <consortium name="Ensembl"/>
        </authorList>
    </citation>
    <scope>IDENTIFICATION</scope>
    <source>
        <strain evidence="2">Glennie</strain>
    </source>
</reference>
<dbReference type="OMA" id="SHCAEVI"/>
<dbReference type="GeneTree" id="ENSGT00940000160763"/>
<organism evidence="2 3">
    <name type="scientific">Ornithorhynchus anatinus</name>
    <name type="common">Duckbill platypus</name>
    <dbReference type="NCBI Taxonomy" id="9258"/>
    <lineage>
        <taxon>Eukaryota</taxon>
        <taxon>Metazoa</taxon>
        <taxon>Chordata</taxon>
        <taxon>Craniata</taxon>
        <taxon>Vertebrata</taxon>
        <taxon>Euteleostomi</taxon>
        <taxon>Mammalia</taxon>
        <taxon>Monotremata</taxon>
        <taxon>Ornithorhynchidae</taxon>
        <taxon>Ornithorhynchus</taxon>
    </lineage>
</organism>
<name>F7DCR4_ORNAN</name>
<reference evidence="2" key="2">
    <citation type="submission" date="2025-08" db="UniProtKB">
        <authorList>
            <consortium name="Ensembl"/>
        </authorList>
    </citation>
    <scope>IDENTIFICATION</scope>
    <source>
        <strain evidence="2">Glennie</strain>
    </source>
</reference>
<dbReference type="AlphaFoldDB" id="F7DCR4"/>
<sequence>MSAGWLGRVSSISEILDKCQEDAEDVLFCLGFAQDERKDTTRIPARFFAAPSQAKGIDFRLFLKAQVRRIEMEDPCLMLASE</sequence>
<protein>
    <recommendedName>
        <fullName evidence="1">ITPR-interacting domain-containing protein</fullName>
    </recommendedName>
</protein>
<evidence type="ECO:0000259" key="1">
    <source>
        <dbReference type="SMART" id="SM01257"/>
    </source>
</evidence>
<dbReference type="Pfam" id="PF14722">
    <property type="entry name" value="KRAP_IP3R_bind"/>
    <property type="match status" value="1"/>
</dbReference>